<keyword evidence="4" id="KW-0843">Virulence</keyword>
<feature type="compositionally biased region" description="Low complexity" evidence="5">
    <location>
        <begin position="1"/>
        <end position="19"/>
    </location>
</feature>
<feature type="compositionally biased region" description="Basic and acidic residues" evidence="5">
    <location>
        <begin position="43"/>
        <end position="52"/>
    </location>
</feature>
<keyword evidence="2" id="KW-0800">Toxin</keyword>
<dbReference type="RefSeq" id="WP_380679141.1">
    <property type="nucleotide sequence ID" value="NZ_JBHLXG010000028.1"/>
</dbReference>
<accession>A0ABV6EIS7</accession>
<protein>
    <submittedName>
        <fullName evidence="8">VENN motif pre-toxin domain-containing protein</fullName>
    </submittedName>
</protein>
<dbReference type="EMBL" id="JBHLXG010000028">
    <property type="protein sequence ID" value="MFC0228907.1"/>
    <property type="molecule type" value="Genomic_DNA"/>
</dbReference>
<evidence type="ECO:0000256" key="1">
    <source>
        <dbReference type="ARBA" id="ARBA00004219"/>
    </source>
</evidence>
<organism evidence="8 9">
    <name type="scientific">Serratia aquatilis</name>
    <dbReference type="NCBI Taxonomy" id="1737515"/>
    <lineage>
        <taxon>Bacteria</taxon>
        <taxon>Pseudomonadati</taxon>
        <taxon>Pseudomonadota</taxon>
        <taxon>Gammaproteobacteria</taxon>
        <taxon>Enterobacterales</taxon>
        <taxon>Yersiniaceae</taxon>
        <taxon>Serratia</taxon>
    </lineage>
</organism>
<name>A0ABV6EIS7_9GAMM</name>
<reference evidence="8 9" key="1">
    <citation type="submission" date="2024-09" db="EMBL/GenBank/DDBJ databases">
        <authorList>
            <person name="Sun Q."/>
            <person name="Mori K."/>
        </authorList>
    </citation>
    <scope>NUCLEOTIDE SEQUENCE [LARGE SCALE GENOMIC DNA]</scope>
    <source>
        <strain evidence="8 9">CCM 8626</strain>
    </source>
</reference>
<dbReference type="Pfam" id="PF04829">
    <property type="entry name" value="PT-VENN"/>
    <property type="match status" value="1"/>
</dbReference>
<feature type="region of interest" description="Disordered" evidence="5">
    <location>
        <begin position="1"/>
        <end position="24"/>
    </location>
</feature>
<evidence type="ECO:0000313" key="8">
    <source>
        <dbReference type="EMBL" id="MFC0228907.1"/>
    </source>
</evidence>
<evidence type="ECO:0000256" key="4">
    <source>
        <dbReference type="ARBA" id="ARBA00023026"/>
    </source>
</evidence>
<dbReference type="InterPro" id="IPR049271">
    <property type="entry name" value="DUF6862"/>
</dbReference>
<dbReference type="Pfam" id="PF21726">
    <property type="entry name" value="DUF6862"/>
    <property type="match status" value="1"/>
</dbReference>
<keyword evidence="9" id="KW-1185">Reference proteome</keyword>
<feature type="region of interest" description="Disordered" evidence="5">
    <location>
        <begin position="36"/>
        <end position="56"/>
    </location>
</feature>
<evidence type="ECO:0000313" key="9">
    <source>
        <dbReference type="Proteomes" id="UP001589792"/>
    </source>
</evidence>
<dbReference type="InterPro" id="IPR006914">
    <property type="entry name" value="VENN_dom"/>
</dbReference>
<evidence type="ECO:0000259" key="7">
    <source>
        <dbReference type="Pfam" id="PF21726"/>
    </source>
</evidence>
<evidence type="ECO:0000256" key="5">
    <source>
        <dbReference type="SAM" id="MobiDB-lite"/>
    </source>
</evidence>
<feature type="non-terminal residue" evidence="8">
    <location>
        <position position="1"/>
    </location>
</feature>
<evidence type="ECO:0000256" key="2">
    <source>
        <dbReference type="ARBA" id="ARBA00022656"/>
    </source>
</evidence>
<keyword evidence="3" id="KW-1266">Target cell cytoplasm</keyword>
<feature type="domain" description="VENN motif-containing" evidence="6">
    <location>
        <begin position="230"/>
        <end position="278"/>
    </location>
</feature>
<comment type="subcellular location">
    <subcellularLocation>
        <location evidence="1">Target cell</location>
        <location evidence="1">Target cell cytoplasm</location>
    </subcellularLocation>
</comment>
<evidence type="ECO:0000256" key="3">
    <source>
        <dbReference type="ARBA" id="ARBA00022913"/>
    </source>
</evidence>
<comment type="caution">
    <text evidence="8">The sequence shown here is derived from an EMBL/GenBank/DDBJ whole genome shotgun (WGS) entry which is preliminary data.</text>
</comment>
<feature type="domain" description="DUF6862" evidence="7">
    <location>
        <begin position="286"/>
        <end position="349"/>
    </location>
</feature>
<gene>
    <name evidence="8" type="ORF">ACFFJ3_20845</name>
</gene>
<proteinExistence type="predicted"/>
<dbReference type="Proteomes" id="UP001589792">
    <property type="component" value="Unassembled WGS sequence"/>
</dbReference>
<sequence>VLSNSNNLSLAGANNSGNAEGTTQAAVSDGTIIIRDPANQKQDVNDLSRDTENANGSIAPIFDKEKEQNRLKQAQLIGEIGGQAMDILRTQGDINGLEAALKANPSLKGNAEELRKTDAYKAAMQKYGTGSDVQKAAQAVTAALQGLAGGNMAAAIAGGLSPYAAEQIKAYTKGNDTANVLAHAVWGAIAAEMSGNSAAAGAAGAAGGELAARYLAGQLYGADTDEKIAKLSEEQKQNISALSTLAAGLAGGVTGDSSANALAGAQAGKNAVENNALNATDEKQRQDAKWLLPYLEGEKKQQAEQLIGDLNAKDKAFDTAIDDACKSLSSAQCSGLRQELAAMGKSYDEQMDGQYIGTMASVYKEGADKVDGLMWQYATADAQAQKAKDIQTIASNWGVSIETASALYTGMAITHTTAAIGGAVWGLKGPSTVTVYRVEGAPNTRILIGDNGQVSITGSTTLYLNFGDKARALEFFEKRGTQNMDGATIKTFEVPHSVLDDLRNTAVKESVARLPENKGKPVIADPTKAKDQYGIRPEKLKELQDKIIQGTGKDASK</sequence>
<evidence type="ECO:0000259" key="6">
    <source>
        <dbReference type="Pfam" id="PF04829"/>
    </source>
</evidence>